<dbReference type="PANTHER" id="PTHR45970">
    <property type="entry name" value="AGAP004664-PA"/>
    <property type="match status" value="1"/>
</dbReference>
<comment type="subcellular location">
    <subcellularLocation>
        <location evidence="2">Nucleus</location>
    </subcellularLocation>
</comment>
<evidence type="ECO:0000256" key="6">
    <source>
        <dbReference type="SAM" id="MobiDB-lite"/>
    </source>
</evidence>
<dbReference type="EMBL" id="KC536777">
    <property type="protein sequence ID" value="AHB11409.1"/>
    <property type="molecule type" value="Genomic_DNA"/>
</dbReference>
<dbReference type="GO" id="GO:0009952">
    <property type="term" value="P:anterior/posterior pattern specification"/>
    <property type="evidence" value="ECO:0007669"/>
    <property type="project" value="TreeGrafter"/>
</dbReference>
<sequence>VDSLIGHDCEEVYGVGGAGRFLQGGHHPSPRRPPSGVVAEGSDFASCSFAPKSAVFSASWSAVHPQPSAAPMPALYHPYLPQPHLGGPGEGGGGGGRYVRSWIEPFASFPSSPASGAGTGSANFSAAAAALAPVGSGAAAAGRHYGIIKPDTGAAAAVAASTAPASSTSSSSTSSTTSSSSSSCASPSTRTEHSASREPPGIAGPEYTRSPFLAEPRDKAAAAASNGAQPRAGAAPAAAASSGGAHPAKFASSCSCHPSPSSDLKEEEEEEKQQQQLDP</sequence>
<feature type="domain" description="Hox9 N-terminal activation" evidence="7">
    <location>
        <begin position="1"/>
        <end position="191"/>
    </location>
</feature>
<feature type="region of interest" description="Disordered" evidence="6">
    <location>
        <begin position="163"/>
        <end position="279"/>
    </location>
</feature>
<organism evidence="8">
    <name type="scientific">Anguis fragilis</name>
    <name type="common">Slow worm</name>
    <dbReference type="NCBI Taxonomy" id="102178"/>
    <lineage>
        <taxon>Eukaryota</taxon>
        <taxon>Metazoa</taxon>
        <taxon>Chordata</taxon>
        <taxon>Craniata</taxon>
        <taxon>Vertebrata</taxon>
        <taxon>Euteleostomi</taxon>
        <taxon>Lepidosauria</taxon>
        <taxon>Squamata</taxon>
        <taxon>Bifurcata</taxon>
        <taxon>Unidentata</taxon>
        <taxon>Episquamata</taxon>
        <taxon>Toxicofera</taxon>
        <taxon>Anguimorpha</taxon>
        <taxon>Neoanguimorpha</taxon>
        <taxon>Anguioidea</taxon>
        <taxon>Anguidae</taxon>
        <taxon>Anguis</taxon>
    </lineage>
</organism>
<keyword evidence="4" id="KW-0805">Transcription regulation</keyword>
<reference evidence="8" key="1">
    <citation type="journal article" date="2016" name="BMC Genomics">
        <title>Tandem amino acid repeats in the green anole (Anolis carolinensis) and other squamates may have a role in increasing genetic variability.</title>
        <authorList>
            <person name="Wu R."/>
            <person name="Liu Q."/>
            <person name="Zhang P."/>
            <person name="Liang D."/>
        </authorList>
    </citation>
    <scope>NUCLEOTIDE SEQUENCE</scope>
</reference>
<evidence type="ECO:0000256" key="5">
    <source>
        <dbReference type="ARBA" id="ARBA00023163"/>
    </source>
</evidence>
<feature type="compositionally biased region" description="Low complexity" evidence="6">
    <location>
        <begin position="163"/>
        <end position="189"/>
    </location>
</feature>
<dbReference type="InterPro" id="IPR017112">
    <property type="entry name" value="HXA9/HXB9/HXC9"/>
</dbReference>
<keyword evidence="5" id="KW-0804">Transcription</keyword>
<dbReference type="GO" id="GO:0048704">
    <property type="term" value="P:embryonic skeletal system morphogenesis"/>
    <property type="evidence" value="ECO:0007669"/>
    <property type="project" value="TreeGrafter"/>
</dbReference>
<keyword evidence="8" id="KW-0238">DNA-binding</keyword>
<feature type="non-terminal residue" evidence="8">
    <location>
        <position position="279"/>
    </location>
</feature>
<dbReference type="GO" id="GO:0005634">
    <property type="term" value="C:nucleus"/>
    <property type="evidence" value="ECO:0007669"/>
    <property type="project" value="UniProtKB-SubCell"/>
</dbReference>
<dbReference type="GO" id="GO:0003700">
    <property type="term" value="F:DNA-binding transcription factor activity"/>
    <property type="evidence" value="ECO:0007669"/>
    <property type="project" value="TreeGrafter"/>
</dbReference>
<evidence type="ECO:0000256" key="3">
    <source>
        <dbReference type="ARBA" id="ARBA00022473"/>
    </source>
</evidence>
<dbReference type="GO" id="GO:0009954">
    <property type="term" value="P:proximal/distal pattern formation"/>
    <property type="evidence" value="ECO:0007669"/>
    <property type="project" value="TreeGrafter"/>
</dbReference>
<dbReference type="AlphaFoldDB" id="X2CX30"/>
<dbReference type="PANTHER" id="PTHR45970:SF4">
    <property type="entry name" value="HOMEOBOX PROTEIN HOX-D9"/>
    <property type="match status" value="1"/>
</dbReference>
<keyword evidence="8" id="KW-0371">Homeobox</keyword>
<accession>X2CX30</accession>
<keyword evidence="3" id="KW-0217">Developmental protein</keyword>
<dbReference type="GO" id="GO:0000978">
    <property type="term" value="F:RNA polymerase II cis-regulatory region sequence-specific DNA binding"/>
    <property type="evidence" value="ECO:0007669"/>
    <property type="project" value="TreeGrafter"/>
</dbReference>
<dbReference type="GO" id="GO:0006351">
    <property type="term" value="P:DNA-templated transcription"/>
    <property type="evidence" value="ECO:0007669"/>
    <property type="project" value="InterPro"/>
</dbReference>
<protein>
    <submittedName>
        <fullName evidence="8">Homeobox protein D9</fullName>
    </submittedName>
</protein>
<evidence type="ECO:0000256" key="2">
    <source>
        <dbReference type="ARBA" id="ARBA00004123"/>
    </source>
</evidence>
<dbReference type="GO" id="GO:0006357">
    <property type="term" value="P:regulation of transcription by RNA polymerase II"/>
    <property type="evidence" value="ECO:0007669"/>
    <property type="project" value="TreeGrafter"/>
</dbReference>
<feature type="compositionally biased region" description="Low complexity" evidence="6">
    <location>
        <begin position="227"/>
        <end position="262"/>
    </location>
</feature>
<evidence type="ECO:0000256" key="1">
    <source>
        <dbReference type="ARBA" id="ARBA00003263"/>
    </source>
</evidence>
<name>X2CX30_ANGFR</name>
<proteinExistence type="predicted"/>
<evidence type="ECO:0000256" key="4">
    <source>
        <dbReference type="ARBA" id="ARBA00023015"/>
    </source>
</evidence>
<evidence type="ECO:0000259" key="7">
    <source>
        <dbReference type="Pfam" id="PF04617"/>
    </source>
</evidence>
<comment type="function">
    <text evidence="1">Sequence-specific transcription factor which is part of a developmental regulatory system that provides cells with specific positional identities on the anterior-posterior axis.</text>
</comment>
<dbReference type="InterPro" id="IPR006711">
    <property type="entry name" value="Hox9_activation_N"/>
</dbReference>
<dbReference type="Pfam" id="PF04617">
    <property type="entry name" value="Hox9_act"/>
    <property type="match status" value="1"/>
</dbReference>
<feature type="non-terminal residue" evidence="8">
    <location>
        <position position="1"/>
    </location>
</feature>
<evidence type="ECO:0000313" key="8">
    <source>
        <dbReference type="EMBL" id="AHB11409.1"/>
    </source>
</evidence>